<dbReference type="PANTHER" id="PTHR11977:SF45">
    <property type="entry name" value="SUPERVILLIN"/>
    <property type="match status" value="1"/>
</dbReference>
<sequence>MWDILAGAILLLFLFLAWRKRCISLEGPSGENRRSGCEQEVDTGEDISQRLRVVQGLRNRSNTTIHPQIAPPSDRYDVEVKNCISLDKNVVESSFESKHNLTFLLEAKLDVPNLEVPPSQSPDVFRVIDDDVLTDSTSSGDLLIKPRQVPRTTNPFLEELRARQAKLNKSLSNEQPGAALRGQSTHLYPPDYFHKYRVEQIHASCLQELQDVSDQDRDSSILADRLEKLDQARQGWKKRVEPTDAVRFSVAGKMGLENKADTPPLATFSPADRKKRTPKQRRFRSSLSQRQEVASTPSSPQKELTPSFIRSISAPGGDDNDLSSVGQEAACNGMKVLVPRADDETFTAFFRSISSEHQVHQECVEIKDEDLDHVISKSSQLLVYKRNVKTHRRHAGTRNPIKALASRTDIQDEYMEIQTGLAEKELRRIQVEKLSKNCNFAVEALAGLASKEDFTAVALKKASPSSAIMLPYKDVMLLHVKGRRHVQTRLVEPAVTSVNRGDSYVLVAPGQVYHWVGKYSNVIERSRGAEVALHIQQKKDLGCSGASSVITLGEEKTAGFNSSHSANFWRLLGGDESSKAVEAGHPDEDELYESCLIDTNMVFEVVNDELVPVEEYWGTIPKIKMLDPSKILVFDYGSELYVWSGKTAPLDQRRVAKRLAQELWEDGYDYSDCDVCPLSVTELLGANRTGSTVSKQSSTRPPWALLAKVTQHMETILFREKFLDWPDFTRVIRIKGCDDEDKQTDASMDLKPCDAKLMLEPNLTEPDMELEGNHLGRGTKYFDEETHRHYEITTQSVTMWHILEFEYTQLPQISLGQFHSGDSYVVRWRYVVTVTGRELNGQPSRHSAVGRDRCAYFCWQGSDASLNEQGAAALLTVELDEELGPQVRVVQGAEHPVFLHLFQGSMVIHSGKREGSDPYQRKGWRLYICQGNEKEEAALVQVQCSGRSLRSRSSLVLVNSSRGTVFVWHGAKTCAHTKKIAMSSAEQLKKRPIEMEFPSEVDIVISELNEGSESKDFFKALGGNNRHLYVSLRHERGSYTHTPRMFHLGSLSGTFLATEVLCPHRKTEIPVPYPFLQADLYSASQPALFLLDNHHELWLWQGWWPAHNEESDGDNKNLRGSRAVLWQAERRAAMQTALDYWGLKHGYSRPRAYLVWAGLEPLAFTNLFPIWSDRDDIAELNISDGKKPGELLSVEAELARLTRSTYPAAQLLQRPLPDGVDPTRLEFYLDPNHFQELLGMTKEEFFELPTWKQTNLKKDVGLF</sequence>
<accession>A0A7R9CYP5</accession>
<dbReference type="Pfam" id="PF00626">
    <property type="entry name" value="Gelsolin"/>
    <property type="match status" value="1"/>
</dbReference>
<dbReference type="InterPro" id="IPR029006">
    <property type="entry name" value="ADF-H/Gelsolin-like_dom_sf"/>
</dbReference>
<dbReference type="PROSITE" id="PS51089">
    <property type="entry name" value="HP"/>
    <property type="match status" value="1"/>
</dbReference>
<evidence type="ECO:0000256" key="2">
    <source>
        <dbReference type="SAM" id="MobiDB-lite"/>
    </source>
</evidence>
<comment type="similarity">
    <text evidence="1">Belongs to the villin/gelsolin family.</text>
</comment>
<feature type="region of interest" description="Disordered" evidence="2">
    <location>
        <begin position="256"/>
        <end position="325"/>
    </location>
</feature>
<keyword evidence="3" id="KW-0732">Signal</keyword>
<dbReference type="Gene3D" id="1.10.950.10">
    <property type="entry name" value="Villin headpiece domain"/>
    <property type="match status" value="1"/>
</dbReference>
<dbReference type="GO" id="GO:0005546">
    <property type="term" value="F:phosphatidylinositol-4,5-bisphosphate binding"/>
    <property type="evidence" value="ECO:0007669"/>
    <property type="project" value="TreeGrafter"/>
</dbReference>
<dbReference type="GO" id="GO:0051015">
    <property type="term" value="F:actin filament binding"/>
    <property type="evidence" value="ECO:0007669"/>
    <property type="project" value="InterPro"/>
</dbReference>
<dbReference type="GO" id="GO:0015629">
    <property type="term" value="C:actin cytoskeleton"/>
    <property type="evidence" value="ECO:0007669"/>
    <property type="project" value="TreeGrafter"/>
</dbReference>
<dbReference type="GO" id="GO:0051016">
    <property type="term" value="P:barbed-end actin filament capping"/>
    <property type="evidence" value="ECO:0007669"/>
    <property type="project" value="TreeGrafter"/>
</dbReference>
<dbReference type="Pfam" id="PF02209">
    <property type="entry name" value="VHP"/>
    <property type="match status" value="1"/>
</dbReference>
<evidence type="ECO:0000259" key="4">
    <source>
        <dbReference type="PROSITE" id="PS51089"/>
    </source>
</evidence>
<feature type="compositionally biased region" description="Polar residues" evidence="2">
    <location>
        <begin position="292"/>
        <end position="310"/>
    </location>
</feature>
<dbReference type="InterPro" id="IPR003128">
    <property type="entry name" value="Villin_headpiece"/>
</dbReference>
<dbReference type="GO" id="GO:0005737">
    <property type="term" value="C:cytoplasm"/>
    <property type="evidence" value="ECO:0007669"/>
    <property type="project" value="TreeGrafter"/>
</dbReference>
<reference evidence="5" key="1">
    <citation type="submission" date="2020-11" db="EMBL/GenBank/DDBJ databases">
        <authorList>
            <person name="Tran Van P."/>
        </authorList>
    </citation>
    <scope>NUCLEOTIDE SEQUENCE</scope>
</reference>
<dbReference type="Gene3D" id="3.40.20.10">
    <property type="entry name" value="Severin"/>
    <property type="match status" value="5"/>
</dbReference>
<evidence type="ECO:0000256" key="1">
    <source>
        <dbReference type="ARBA" id="ARBA00008418"/>
    </source>
</evidence>
<feature type="compositionally biased region" description="Basic residues" evidence="2">
    <location>
        <begin position="273"/>
        <end position="284"/>
    </location>
</feature>
<proteinExistence type="inferred from homology"/>
<feature type="domain" description="HP" evidence="4">
    <location>
        <begin position="1200"/>
        <end position="1263"/>
    </location>
</feature>
<feature type="chain" id="PRO_5031370469" description="HP domain-containing protein" evidence="3">
    <location>
        <begin position="25"/>
        <end position="1263"/>
    </location>
</feature>
<organism evidence="5">
    <name type="scientific">Timema cristinae</name>
    <name type="common">Walking stick</name>
    <dbReference type="NCBI Taxonomy" id="61476"/>
    <lineage>
        <taxon>Eukaryota</taxon>
        <taxon>Metazoa</taxon>
        <taxon>Ecdysozoa</taxon>
        <taxon>Arthropoda</taxon>
        <taxon>Hexapoda</taxon>
        <taxon>Insecta</taxon>
        <taxon>Pterygota</taxon>
        <taxon>Neoptera</taxon>
        <taxon>Polyneoptera</taxon>
        <taxon>Phasmatodea</taxon>
        <taxon>Timematodea</taxon>
        <taxon>Timematoidea</taxon>
        <taxon>Timematidae</taxon>
        <taxon>Timema</taxon>
    </lineage>
</organism>
<protein>
    <recommendedName>
        <fullName evidence="4">HP domain-containing protein</fullName>
    </recommendedName>
</protein>
<dbReference type="AlphaFoldDB" id="A0A7R9CYP5"/>
<name>A0A7R9CYP5_TIMCR</name>
<evidence type="ECO:0000313" key="5">
    <source>
        <dbReference type="EMBL" id="CAD7403441.1"/>
    </source>
</evidence>
<gene>
    <name evidence="5" type="ORF">TCEB3V08_LOCUS6988</name>
</gene>
<dbReference type="GO" id="GO:0051014">
    <property type="term" value="P:actin filament severing"/>
    <property type="evidence" value="ECO:0007669"/>
    <property type="project" value="TreeGrafter"/>
</dbReference>
<dbReference type="SMART" id="SM00262">
    <property type="entry name" value="GEL"/>
    <property type="match status" value="4"/>
</dbReference>
<dbReference type="SUPFAM" id="SSF55753">
    <property type="entry name" value="Actin depolymerizing proteins"/>
    <property type="match status" value="5"/>
</dbReference>
<dbReference type="InterPro" id="IPR007123">
    <property type="entry name" value="Gelsolin-like_dom"/>
</dbReference>
<dbReference type="CDD" id="cd11293">
    <property type="entry name" value="gelsolin_S4_like"/>
    <property type="match status" value="1"/>
</dbReference>
<dbReference type="InterPro" id="IPR007122">
    <property type="entry name" value="Villin/Gelsolin"/>
</dbReference>
<evidence type="ECO:0000256" key="3">
    <source>
        <dbReference type="SAM" id="SignalP"/>
    </source>
</evidence>
<feature type="signal peptide" evidence="3">
    <location>
        <begin position="1"/>
        <end position="24"/>
    </location>
</feature>
<dbReference type="PRINTS" id="PR00597">
    <property type="entry name" value="GELSOLIN"/>
</dbReference>
<dbReference type="InterPro" id="IPR036886">
    <property type="entry name" value="Villin_headpiece_dom_sf"/>
</dbReference>
<dbReference type="SUPFAM" id="SSF47050">
    <property type="entry name" value="VHP, Villin headpiece domain"/>
    <property type="match status" value="1"/>
</dbReference>
<dbReference type="EMBL" id="OC318845">
    <property type="protein sequence ID" value="CAD7403441.1"/>
    <property type="molecule type" value="Genomic_DNA"/>
</dbReference>
<dbReference type="PANTHER" id="PTHR11977">
    <property type="entry name" value="VILLIN"/>
    <property type="match status" value="1"/>
</dbReference>
<dbReference type="GO" id="GO:0008154">
    <property type="term" value="P:actin polymerization or depolymerization"/>
    <property type="evidence" value="ECO:0007669"/>
    <property type="project" value="TreeGrafter"/>
</dbReference>
<dbReference type="SMART" id="SM00153">
    <property type="entry name" value="VHP"/>
    <property type="match status" value="1"/>
</dbReference>